<feature type="domain" description="RUNKEL ARM-repeat" evidence="3">
    <location>
        <begin position="167"/>
        <end position="193"/>
    </location>
</feature>
<gene>
    <name evidence="5" type="primary">BnaAnng39950D</name>
    <name evidence="4" type="ORF">DARMORV10_A06P07140.1</name>
    <name evidence="5" type="ORF">GSBRNA2T00024958001</name>
</gene>
<dbReference type="PANTHER" id="PTHR46562">
    <property type="entry name" value="SERINE/THREONINE-KINASE ULK4-LIKE PROTEIN-RELATED"/>
    <property type="match status" value="1"/>
</dbReference>
<name>A0A078DVN1_BRANA</name>
<feature type="chain" id="PRO_5035984229" evidence="1">
    <location>
        <begin position="25"/>
        <end position="292"/>
    </location>
</feature>
<dbReference type="InterPro" id="IPR044591">
    <property type="entry name" value="RUK"/>
</dbReference>
<evidence type="ECO:0000256" key="1">
    <source>
        <dbReference type="SAM" id="SignalP"/>
    </source>
</evidence>
<evidence type="ECO:0000259" key="2">
    <source>
        <dbReference type="Pfam" id="PF23606"/>
    </source>
</evidence>
<dbReference type="Gramene" id="CDY72120">
    <property type="protein sequence ID" value="CDY72120"/>
    <property type="gene ID" value="GSBRNA2T00024958001"/>
</dbReference>
<feature type="domain" description="RUNKEL ARM-repeat" evidence="3">
    <location>
        <begin position="224"/>
        <end position="292"/>
    </location>
</feature>
<reference evidence="5" key="2">
    <citation type="submission" date="2014-06" db="EMBL/GenBank/DDBJ databases">
        <authorList>
            <person name="Genoscope - CEA"/>
        </authorList>
    </citation>
    <scope>NUCLEOTIDE SEQUENCE</scope>
</reference>
<sequence>MPFSYYSLHCLILVLTMFYDTVNFDKDILVQFSCHVINLQGRDDFRITLLQVLECITEDAPLVTQNAEITIREILPSLATIYNGNNKDGDDRFLCLKIWFDTVTIFLTECTKIEQQTSDDLKSISNSHFLPLYPALIQYQLYAQKLLVMLVELDCIRIQFHNALSFFGDLSSANVNNVKLRLALASALEMETKDMEDFLEPPLSLCRAFLTTVTCEQERRKSTELKLLALKRILHCLGYACKQYLSPAMILLISGHDVYKINAIVSEMKNSDVAGLNSVASLVAVELQRLSR</sequence>
<evidence type="ECO:0000259" key="3">
    <source>
        <dbReference type="Pfam" id="PF24970"/>
    </source>
</evidence>
<evidence type="ECO:0000313" key="4">
    <source>
        <dbReference type="EMBL" id="CAF2082409.1"/>
    </source>
</evidence>
<feature type="domain" description="Serine/threonine-protein kinase ULK4/RUNKEL HEAT repeats" evidence="2">
    <location>
        <begin position="39"/>
        <end position="158"/>
    </location>
</feature>
<reference evidence="4" key="3">
    <citation type="submission" date="2021-01" db="EMBL/GenBank/DDBJ databases">
        <authorList>
            <consortium name="Genoscope - CEA"/>
            <person name="William W."/>
        </authorList>
    </citation>
    <scope>NUCLEOTIDE SEQUENCE</scope>
</reference>
<dbReference type="STRING" id="3708.A0A078DVN1"/>
<evidence type="ECO:0000313" key="5">
    <source>
        <dbReference type="EMBL" id="CDY72120.1"/>
    </source>
</evidence>
<dbReference type="Gramene" id="CDX93420">
    <property type="protein sequence ID" value="CDX93420"/>
    <property type="gene ID" value="GSBRNA2T00156082001"/>
</dbReference>
<proteinExistence type="predicted"/>
<dbReference type="PANTHER" id="PTHR46562:SF1">
    <property type="entry name" value="SERINE_THREONINE-PROTEIN KINASE ULK4"/>
    <property type="match status" value="1"/>
</dbReference>
<dbReference type="PaxDb" id="3708-A0A078DVN1"/>
<dbReference type="Pfam" id="PF23606">
    <property type="entry name" value="HEAT_ULK4"/>
    <property type="match status" value="1"/>
</dbReference>
<protein>
    <submittedName>
        <fullName evidence="4">(rape) hypothetical protein</fullName>
    </submittedName>
    <submittedName>
        <fullName evidence="5">BnaAnng39950D protein</fullName>
    </submittedName>
</protein>
<reference evidence="5" key="1">
    <citation type="journal article" date="2014" name="Science">
        <title>Plant genetics. Early allopolyploid evolution in the post-Neolithic Brassica napus oilseed genome.</title>
        <authorList>
            <person name="Chalhoub B."/>
            <person name="Denoeud F."/>
            <person name="Liu S."/>
            <person name="Parkin I.A."/>
            <person name="Tang H."/>
            <person name="Wang X."/>
            <person name="Chiquet J."/>
            <person name="Belcram H."/>
            <person name="Tong C."/>
            <person name="Samans B."/>
            <person name="Correa M."/>
            <person name="Da Silva C."/>
            <person name="Just J."/>
            <person name="Falentin C."/>
            <person name="Koh C.S."/>
            <person name="Le Clainche I."/>
            <person name="Bernard M."/>
            <person name="Bento P."/>
            <person name="Noel B."/>
            <person name="Labadie K."/>
            <person name="Alberti A."/>
            <person name="Charles M."/>
            <person name="Arnaud D."/>
            <person name="Guo H."/>
            <person name="Daviaud C."/>
            <person name="Alamery S."/>
            <person name="Jabbari K."/>
            <person name="Zhao M."/>
            <person name="Edger P.P."/>
            <person name="Chelaifa H."/>
            <person name="Tack D."/>
            <person name="Lassalle G."/>
            <person name="Mestiri I."/>
            <person name="Schnel N."/>
            <person name="Le Paslier M.C."/>
            <person name="Fan G."/>
            <person name="Renault V."/>
            <person name="Bayer P.E."/>
            <person name="Golicz A.A."/>
            <person name="Manoli S."/>
            <person name="Lee T.H."/>
            <person name="Thi V.H."/>
            <person name="Chalabi S."/>
            <person name="Hu Q."/>
            <person name="Fan C."/>
            <person name="Tollenaere R."/>
            <person name="Lu Y."/>
            <person name="Battail C."/>
            <person name="Shen J."/>
            <person name="Sidebottom C.H."/>
            <person name="Wang X."/>
            <person name="Canaguier A."/>
            <person name="Chauveau A."/>
            <person name="Berard A."/>
            <person name="Deniot G."/>
            <person name="Guan M."/>
            <person name="Liu Z."/>
            <person name="Sun F."/>
            <person name="Lim Y.P."/>
            <person name="Lyons E."/>
            <person name="Town C.D."/>
            <person name="Bancroft I."/>
            <person name="Wang X."/>
            <person name="Meng J."/>
            <person name="Ma J."/>
            <person name="Pires J.C."/>
            <person name="King G.J."/>
            <person name="Brunel D."/>
            <person name="Delourme R."/>
            <person name="Renard M."/>
            <person name="Aury J.M."/>
            <person name="Adams K.L."/>
            <person name="Batley J."/>
            <person name="Snowdon R.J."/>
            <person name="Tost J."/>
            <person name="Edwards D."/>
            <person name="Zhou Y."/>
            <person name="Hua W."/>
            <person name="Sharpe A.G."/>
            <person name="Paterson A.H."/>
            <person name="Guan C."/>
            <person name="Wincker P."/>
        </authorList>
    </citation>
    <scope>NUCLEOTIDE SEQUENCE [LARGE SCALE GENOMIC DNA]</scope>
</reference>
<accession>A0A078DVN1</accession>
<dbReference type="GO" id="GO:0000914">
    <property type="term" value="P:phragmoplast assembly"/>
    <property type="evidence" value="ECO:0007669"/>
    <property type="project" value="InterPro"/>
</dbReference>
<keyword evidence="1" id="KW-0732">Signal</keyword>
<dbReference type="Proteomes" id="UP001295469">
    <property type="component" value="Chromosome A06"/>
</dbReference>
<dbReference type="EMBL" id="LK049058">
    <property type="protein sequence ID" value="CDY72120.1"/>
    <property type="molecule type" value="Genomic_DNA"/>
</dbReference>
<organism evidence="5">
    <name type="scientific">Brassica napus</name>
    <name type="common">Rape</name>
    <dbReference type="NCBI Taxonomy" id="3708"/>
    <lineage>
        <taxon>Eukaryota</taxon>
        <taxon>Viridiplantae</taxon>
        <taxon>Streptophyta</taxon>
        <taxon>Embryophyta</taxon>
        <taxon>Tracheophyta</taxon>
        <taxon>Spermatophyta</taxon>
        <taxon>Magnoliopsida</taxon>
        <taxon>eudicotyledons</taxon>
        <taxon>Gunneridae</taxon>
        <taxon>Pentapetalae</taxon>
        <taxon>rosids</taxon>
        <taxon>malvids</taxon>
        <taxon>Brassicales</taxon>
        <taxon>Brassicaceae</taxon>
        <taxon>Brassiceae</taxon>
        <taxon>Brassica</taxon>
    </lineage>
</organism>
<dbReference type="EMBL" id="HG994360">
    <property type="protein sequence ID" value="CAF2082409.1"/>
    <property type="molecule type" value="Genomic_DNA"/>
</dbReference>
<dbReference type="OMA" id="CITEDAP"/>
<dbReference type="InterPro" id="IPR056980">
    <property type="entry name" value="ARM_RUK"/>
</dbReference>
<dbReference type="GO" id="GO:0008017">
    <property type="term" value="F:microtubule binding"/>
    <property type="evidence" value="ECO:0007669"/>
    <property type="project" value="InterPro"/>
</dbReference>
<feature type="signal peptide" evidence="1">
    <location>
        <begin position="1"/>
        <end position="24"/>
    </location>
</feature>
<dbReference type="AlphaFoldDB" id="A0A078DVN1"/>
<dbReference type="InterPro" id="IPR056981">
    <property type="entry name" value="HEAT_ULK4_RUNKEL"/>
</dbReference>
<dbReference type="Pfam" id="PF24970">
    <property type="entry name" value="ARM_RUK"/>
    <property type="match status" value="2"/>
</dbReference>